<comment type="caution">
    <text evidence="2">The sequence shown here is derived from an EMBL/GenBank/DDBJ whole genome shotgun (WGS) entry which is preliminary data.</text>
</comment>
<name>A0A0V0QKI9_PSEPJ</name>
<sequence length="402" mass="48213">MGLCHSKTKPKKYSKAAPPTFSRTHPLFDSNIKVIQEASNEMEEQQYEVDLNLDIDFDEQENCEMTHNTVVNYSLQRSMMKNKQLEKTHKDVVDIQFQLFNEPSIELYLQIIQKFYTNCKYSMVMHYCQLAESIYYDSKNMNHNQKQNGSKGSTDIESNSTSYTSTELFGKNIKLQDNERFILSEIYKYWGKALIQDYQQHESIQKFQLAYEIFPQNSSVIENWIQILFELQLYVEAINIYEQQQQYQNQKKISQLYFEYGKQNYHQYEKYLNEFNELNNQSNLKEKIDDKLDLIHLISLQQKKTFYFQEATDNFIKAMKQNKRILDYSFFWTNKKMLVYKEVVYKLYKKKNYFLTLGFSISKKLQKQEINQNQQLDNFSLTEEQLQNQKINDDILNILAGQ</sequence>
<keyword evidence="3" id="KW-1185">Reference proteome</keyword>
<evidence type="ECO:0000313" key="3">
    <source>
        <dbReference type="Proteomes" id="UP000054937"/>
    </source>
</evidence>
<dbReference type="AlphaFoldDB" id="A0A0V0QKI9"/>
<feature type="compositionally biased region" description="Basic residues" evidence="1">
    <location>
        <begin position="1"/>
        <end position="14"/>
    </location>
</feature>
<evidence type="ECO:0008006" key="4">
    <source>
        <dbReference type="Google" id="ProtNLM"/>
    </source>
</evidence>
<proteinExistence type="predicted"/>
<protein>
    <recommendedName>
        <fullName evidence="4">Tetratricopeptide repeat protein</fullName>
    </recommendedName>
</protein>
<organism evidence="2 3">
    <name type="scientific">Pseudocohnilembus persalinus</name>
    <name type="common">Ciliate</name>
    <dbReference type="NCBI Taxonomy" id="266149"/>
    <lineage>
        <taxon>Eukaryota</taxon>
        <taxon>Sar</taxon>
        <taxon>Alveolata</taxon>
        <taxon>Ciliophora</taxon>
        <taxon>Intramacronucleata</taxon>
        <taxon>Oligohymenophorea</taxon>
        <taxon>Scuticociliatia</taxon>
        <taxon>Philasterida</taxon>
        <taxon>Pseudocohnilembidae</taxon>
        <taxon>Pseudocohnilembus</taxon>
    </lineage>
</organism>
<accession>A0A0V0QKI9</accession>
<evidence type="ECO:0000313" key="2">
    <source>
        <dbReference type="EMBL" id="KRX02616.1"/>
    </source>
</evidence>
<dbReference type="Proteomes" id="UP000054937">
    <property type="component" value="Unassembled WGS sequence"/>
</dbReference>
<dbReference type="EMBL" id="LDAU01000154">
    <property type="protein sequence ID" value="KRX02616.1"/>
    <property type="molecule type" value="Genomic_DNA"/>
</dbReference>
<gene>
    <name evidence="2" type="ORF">PPERSA_11956</name>
</gene>
<dbReference type="InParanoid" id="A0A0V0QKI9"/>
<dbReference type="SUPFAM" id="SSF48452">
    <property type="entry name" value="TPR-like"/>
    <property type="match status" value="1"/>
</dbReference>
<reference evidence="2 3" key="1">
    <citation type="journal article" date="2015" name="Sci. Rep.">
        <title>Genome of the facultative scuticociliatosis pathogen Pseudocohnilembus persalinus provides insight into its virulence through horizontal gene transfer.</title>
        <authorList>
            <person name="Xiong J."/>
            <person name="Wang G."/>
            <person name="Cheng J."/>
            <person name="Tian M."/>
            <person name="Pan X."/>
            <person name="Warren A."/>
            <person name="Jiang C."/>
            <person name="Yuan D."/>
            <person name="Miao W."/>
        </authorList>
    </citation>
    <scope>NUCLEOTIDE SEQUENCE [LARGE SCALE GENOMIC DNA]</scope>
    <source>
        <strain evidence="2">36N120E</strain>
    </source>
</reference>
<feature type="region of interest" description="Disordered" evidence="1">
    <location>
        <begin position="1"/>
        <end position="21"/>
    </location>
</feature>
<evidence type="ECO:0000256" key="1">
    <source>
        <dbReference type="SAM" id="MobiDB-lite"/>
    </source>
</evidence>
<dbReference type="InterPro" id="IPR011990">
    <property type="entry name" value="TPR-like_helical_dom_sf"/>
</dbReference>